<dbReference type="EMBL" id="AM167904">
    <property type="protein sequence ID" value="CAJ49096.1"/>
    <property type="molecule type" value="Genomic_DNA"/>
</dbReference>
<keyword evidence="2" id="KW-1185">Reference proteome</keyword>
<dbReference type="HOGENOM" id="CLU_2749740_0_0_4"/>
<accession>Q2L278</accession>
<dbReference type="Proteomes" id="UP000001977">
    <property type="component" value="Chromosome"/>
</dbReference>
<dbReference type="KEGG" id="bav:BAV1483"/>
<name>Q2L278_BORA1</name>
<proteinExistence type="predicted"/>
<gene>
    <name evidence="1" type="ordered locus">BAV1483</name>
</gene>
<organism evidence="1 2">
    <name type="scientific">Bordetella avium (strain 197N)</name>
    <dbReference type="NCBI Taxonomy" id="360910"/>
    <lineage>
        <taxon>Bacteria</taxon>
        <taxon>Pseudomonadati</taxon>
        <taxon>Pseudomonadota</taxon>
        <taxon>Betaproteobacteria</taxon>
        <taxon>Burkholderiales</taxon>
        <taxon>Alcaligenaceae</taxon>
        <taxon>Bordetella</taxon>
    </lineage>
</organism>
<sequence>MRQDFPSTFEQNSACRLCCFGRSRRAIGRGVLYLRRYQFGAFLLFGRRDAEMLKLPLVCLCAGDSSYRYP</sequence>
<reference evidence="1 2" key="1">
    <citation type="journal article" date="2006" name="J. Bacteriol.">
        <title>Comparison of the genome sequence of the poultry pathogen Bordetella avium with those of B. bronchiseptica, B. pertussis, and B. parapertussis reveals extensive diversity in surface structures associated with host interaction.</title>
        <authorList>
            <person name="Sebaihia M."/>
            <person name="Preston A."/>
            <person name="Maskell D.J."/>
            <person name="Kuzmiak H."/>
            <person name="Connell T.D."/>
            <person name="King N.D."/>
            <person name="Orndorff P.E."/>
            <person name="Miyamoto D.M."/>
            <person name="Thomson N.R."/>
            <person name="Harris D."/>
            <person name="Goble A."/>
            <person name="Lord A."/>
            <person name="Murphy L."/>
            <person name="Quail M.A."/>
            <person name="Rutter S."/>
            <person name="Squares R."/>
            <person name="Squares S."/>
            <person name="Woodward J."/>
            <person name="Parkhill J."/>
            <person name="Temple L.M."/>
        </authorList>
    </citation>
    <scope>NUCLEOTIDE SEQUENCE [LARGE SCALE GENOMIC DNA]</scope>
    <source>
        <strain evidence="1 2">197N</strain>
    </source>
</reference>
<evidence type="ECO:0000313" key="1">
    <source>
        <dbReference type="EMBL" id="CAJ49096.1"/>
    </source>
</evidence>
<protein>
    <submittedName>
        <fullName evidence="1">Uncharacterized protein</fullName>
    </submittedName>
</protein>
<dbReference type="AlphaFoldDB" id="Q2L278"/>
<evidence type="ECO:0000313" key="2">
    <source>
        <dbReference type="Proteomes" id="UP000001977"/>
    </source>
</evidence>